<dbReference type="OrthoDB" id="192160at2157"/>
<feature type="domain" description="BPL/LPL catalytic" evidence="1">
    <location>
        <begin position="26"/>
        <end position="229"/>
    </location>
</feature>
<dbReference type="Proteomes" id="UP000319712">
    <property type="component" value="Unassembled WGS sequence"/>
</dbReference>
<dbReference type="AlphaFoldDB" id="A0A521CX58"/>
<dbReference type="RefSeq" id="WP_142986456.1">
    <property type="nucleotide sequence ID" value="NZ_FXTD01000005.1"/>
</dbReference>
<organism evidence="2 3">
    <name type="scientific">Halorubrum cibi</name>
    <dbReference type="NCBI Taxonomy" id="413815"/>
    <lineage>
        <taxon>Archaea</taxon>
        <taxon>Methanobacteriati</taxon>
        <taxon>Methanobacteriota</taxon>
        <taxon>Stenosarchaea group</taxon>
        <taxon>Halobacteria</taxon>
        <taxon>Halobacteriales</taxon>
        <taxon>Haloferacaceae</taxon>
        <taxon>Halorubrum</taxon>
    </lineage>
</organism>
<dbReference type="Pfam" id="PF21948">
    <property type="entry name" value="LplA-B_cat"/>
    <property type="match status" value="1"/>
</dbReference>
<proteinExistence type="predicted"/>
<dbReference type="InterPro" id="IPR045864">
    <property type="entry name" value="aa-tRNA-synth_II/BPL/LPL"/>
</dbReference>
<keyword evidence="2" id="KW-0436">Ligase</keyword>
<keyword evidence="3" id="KW-1185">Reference proteome</keyword>
<dbReference type="EMBL" id="FXTD01000005">
    <property type="protein sequence ID" value="SMO63250.1"/>
    <property type="molecule type" value="Genomic_DNA"/>
</dbReference>
<name>A0A521CX58_9EURY</name>
<sequence>MRVLRGREATIRADREHTARLLADAADGRPGVRVWTPPRQVAFGRRDAREPGYDRARRVAESAGFTPYERDVGGRAVAHTGETLTFAVSIPLDRDRGRIDERYSRVTRAVRSGLEGIGAAVSRGEPSRSFCPGDHSLRVGDGGKPGGGKLAGIAQRVRADAALVAGCLVVSRSDAAALATVLESVYDALDVPFDPGSIGSIAEAGGPADAERVARGVERALIDRSNADSWRTERVGVEPW</sequence>
<accession>A0A521CX58</accession>
<dbReference type="PROSITE" id="PS51733">
    <property type="entry name" value="BPL_LPL_CATALYTIC"/>
    <property type="match status" value="1"/>
</dbReference>
<dbReference type="GO" id="GO:0016874">
    <property type="term" value="F:ligase activity"/>
    <property type="evidence" value="ECO:0007669"/>
    <property type="project" value="UniProtKB-KW"/>
</dbReference>
<protein>
    <submittedName>
        <fullName evidence="2">Biotin/lipoate A/B protein ligase family protein</fullName>
    </submittedName>
</protein>
<dbReference type="SUPFAM" id="SSF55681">
    <property type="entry name" value="Class II aaRS and biotin synthetases"/>
    <property type="match status" value="1"/>
</dbReference>
<evidence type="ECO:0000313" key="2">
    <source>
        <dbReference type="EMBL" id="SMO63250.1"/>
    </source>
</evidence>
<gene>
    <name evidence="2" type="ORF">SAMN06264867_105122</name>
</gene>
<dbReference type="Gene3D" id="3.30.930.10">
    <property type="entry name" value="Bira Bifunctional Protein, Domain 2"/>
    <property type="match status" value="1"/>
</dbReference>
<evidence type="ECO:0000259" key="1">
    <source>
        <dbReference type="PROSITE" id="PS51733"/>
    </source>
</evidence>
<evidence type="ECO:0000313" key="3">
    <source>
        <dbReference type="Proteomes" id="UP000319712"/>
    </source>
</evidence>
<dbReference type="InterPro" id="IPR004143">
    <property type="entry name" value="BPL_LPL_catalytic"/>
</dbReference>
<reference evidence="2 3" key="1">
    <citation type="submission" date="2017-05" db="EMBL/GenBank/DDBJ databases">
        <authorList>
            <person name="Varghese N."/>
            <person name="Submissions S."/>
        </authorList>
    </citation>
    <scope>NUCLEOTIDE SEQUENCE [LARGE SCALE GENOMIC DNA]</scope>
    <source>
        <strain evidence="2 3">DSM 19504</strain>
    </source>
</reference>